<proteinExistence type="predicted"/>
<comment type="caution">
    <text evidence="2">The sequence shown here is derived from an EMBL/GenBank/DDBJ whole genome shotgun (WGS) entry which is preliminary data.</text>
</comment>
<reference evidence="2 3" key="1">
    <citation type="submission" date="2019-05" db="EMBL/GenBank/DDBJ databases">
        <title>Colwellia ponticola sp. nov., isolated from seawater.</title>
        <authorList>
            <person name="Yoon J.-H."/>
        </authorList>
    </citation>
    <scope>NUCLEOTIDE SEQUENCE [LARGE SCALE GENOMIC DNA]</scope>
    <source>
        <strain evidence="2 3">OISW-25</strain>
    </source>
</reference>
<dbReference type="EMBL" id="SZVP01000024">
    <property type="protein sequence ID" value="TMM41434.1"/>
    <property type="molecule type" value="Genomic_DNA"/>
</dbReference>
<dbReference type="OrthoDB" id="9149748at2"/>
<dbReference type="InterPro" id="IPR046920">
    <property type="entry name" value="ABC-3C_CTD1"/>
</dbReference>
<feature type="domain" description="ABC-three component systems C-terminal" evidence="1">
    <location>
        <begin position="151"/>
        <end position="397"/>
    </location>
</feature>
<dbReference type="Pfam" id="PF20276">
    <property type="entry name" value="CTD1"/>
    <property type="match status" value="1"/>
</dbReference>
<organism evidence="2 3">
    <name type="scientific">Colwellia ponticola</name>
    <dbReference type="NCBI Taxonomy" id="2304625"/>
    <lineage>
        <taxon>Bacteria</taxon>
        <taxon>Pseudomonadati</taxon>
        <taxon>Pseudomonadota</taxon>
        <taxon>Gammaproteobacteria</taxon>
        <taxon>Alteromonadales</taxon>
        <taxon>Colwelliaceae</taxon>
        <taxon>Colwellia</taxon>
    </lineage>
</organism>
<accession>A0A8H2PLE2</accession>
<dbReference type="RefSeq" id="WP_138624452.1">
    <property type="nucleotide sequence ID" value="NZ_SZVP01000024.1"/>
</dbReference>
<sequence>MADKRNATASWSGYLHQGQAGILVALKEMNRLIVANEMFDDWSVVFENAEDFDIQNGMGVFSRHQVKAYKDAKYPNAVKDVLGTQLYIDNKLITKGFQFRKLEGGVLTEVEVNEDSRYLHVITEIKGFVLNEDDFKKAYPDANWINNIHKIKLYEYSAGIFYCPLVTEGNSTLENYCLEEIQKYLVHIGHREAQEKEYKRRIYYCLVNQLDVEIKKRHIDKVDTYPKLLFSDIDQLLKSNPDQKAYLISACKKVLATIVNDFISDIYEQSGGLDVTVIERIQVHSSEIYHLDNEGFVQFLRDINPNEQDVGEFTSIHDVIALVKKDNFRTVFLNCLYQVSGSEYHLTDRGYQENGGYILSLIVDDYLSIKSLKRKISENSMLTQALFDKSYLINKEISDPENITKNDLSESINWGNNTDTSDRFDKSHMRLINVNDAINKLN</sequence>
<dbReference type="AlphaFoldDB" id="A0A8H2PLE2"/>
<evidence type="ECO:0000313" key="2">
    <source>
        <dbReference type="EMBL" id="TMM41434.1"/>
    </source>
</evidence>
<dbReference type="Proteomes" id="UP000307702">
    <property type="component" value="Unassembled WGS sequence"/>
</dbReference>
<evidence type="ECO:0000313" key="3">
    <source>
        <dbReference type="Proteomes" id="UP000307702"/>
    </source>
</evidence>
<gene>
    <name evidence="2" type="ORF">FCS21_15550</name>
</gene>
<evidence type="ECO:0000259" key="1">
    <source>
        <dbReference type="Pfam" id="PF20276"/>
    </source>
</evidence>
<name>A0A8H2PLE2_9GAMM</name>
<protein>
    <recommendedName>
        <fullName evidence="1">ABC-three component systems C-terminal domain-containing protein</fullName>
    </recommendedName>
</protein>
<keyword evidence="3" id="KW-1185">Reference proteome</keyword>